<comment type="caution">
    <text evidence="1">The sequence shown here is derived from an EMBL/GenBank/DDBJ whole genome shotgun (WGS) entry which is preliminary data.</text>
</comment>
<keyword evidence="2" id="KW-1185">Reference proteome</keyword>
<sequence>MSISPTAWVITDGAAGNEKQALALAAALDCPSVTIRLATSAPWRWAAPHLIPPQAATFGPSVATHFDSEPPRLAIGCGRQAALALRWLKRRHGNTIRTVQILDPRIDPRHFDAVVVPEHDALREPNVLTTLGALNAIDDAWLAQARDAWPTLRALPSPRTAVLLGGPTRAYALDRAAWAALAAQLRTQHARDDGSLLVTTSRRSPDWLRRAARADLADLPGVQWHGDTDGPNPYAGMLAIADRIVVTPDSINLVSEACATHAAVWVPDIAAVRGKTEAFLADLLARQRIAAPGRDTDRTPLRETARIAAELQSRLLR</sequence>
<dbReference type="RefSeq" id="WP_183960627.1">
    <property type="nucleotide sequence ID" value="NZ_JACHHP010000002.1"/>
</dbReference>
<proteinExistence type="predicted"/>
<evidence type="ECO:0008006" key="3">
    <source>
        <dbReference type="Google" id="ProtNLM"/>
    </source>
</evidence>
<gene>
    <name evidence="1" type="ORF">HNQ52_001656</name>
</gene>
<dbReference type="EMBL" id="JACHHP010000002">
    <property type="protein sequence ID" value="MBB5208127.1"/>
    <property type="molecule type" value="Genomic_DNA"/>
</dbReference>
<evidence type="ECO:0000313" key="2">
    <source>
        <dbReference type="Proteomes" id="UP000521199"/>
    </source>
</evidence>
<evidence type="ECO:0000313" key="1">
    <source>
        <dbReference type="EMBL" id="MBB5208127.1"/>
    </source>
</evidence>
<name>A0A7W8D7H4_9GAMM</name>
<reference evidence="1 2" key="1">
    <citation type="submission" date="2020-08" db="EMBL/GenBank/DDBJ databases">
        <title>Genomic Encyclopedia of Type Strains, Phase IV (KMG-IV): sequencing the most valuable type-strain genomes for metagenomic binning, comparative biology and taxonomic classification.</title>
        <authorList>
            <person name="Goeker M."/>
        </authorList>
    </citation>
    <scope>NUCLEOTIDE SEQUENCE [LARGE SCALE GENOMIC DNA]</scope>
    <source>
        <strain evidence="1 2">DSM 24163</strain>
    </source>
</reference>
<dbReference type="AlphaFoldDB" id="A0A7W8D7H4"/>
<protein>
    <recommendedName>
        <fullName evidence="3">Nucleoside-diphosphate sugar epimerase</fullName>
    </recommendedName>
</protein>
<dbReference type="Pfam" id="PF06258">
    <property type="entry name" value="Mito_fiss_Elm1"/>
    <property type="match status" value="1"/>
</dbReference>
<dbReference type="Proteomes" id="UP000521199">
    <property type="component" value="Unassembled WGS sequence"/>
</dbReference>
<accession>A0A7W8D7H4</accession>
<dbReference type="InterPro" id="IPR009367">
    <property type="entry name" value="Elm1-like"/>
</dbReference>
<dbReference type="PANTHER" id="PTHR33986:SF15">
    <property type="entry name" value="MITOCHONDRIAL FISSION PROTEIN ELM1"/>
    <property type="match status" value="1"/>
</dbReference>
<dbReference type="PANTHER" id="PTHR33986">
    <property type="entry name" value="OS02G0535700 PROTEIN"/>
    <property type="match status" value="1"/>
</dbReference>
<organism evidence="1 2">
    <name type="scientific">Chiayiivirga flava</name>
    <dbReference type="NCBI Taxonomy" id="659595"/>
    <lineage>
        <taxon>Bacteria</taxon>
        <taxon>Pseudomonadati</taxon>
        <taxon>Pseudomonadota</taxon>
        <taxon>Gammaproteobacteria</taxon>
        <taxon>Lysobacterales</taxon>
        <taxon>Lysobacteraceae</taxon>
        <taxon>Chiayiivirga</taxon>
    </lineage>
</organism>